<reference evidence="1" key="2">
    <citation type="journal article" date="2015" name="Data Brief">
        <title>Shoot transcriptome of the giant reed, Arundo donax.</title>
        <authorList>
            <person name="Barrero R.A."/>
            <person name="Guerrero F.D."/>
            <person name="Moolhuijzen P."/>
            <person name="Goolsby J.A."/>
            <person name="Tidwell J."/>
            <person name="Bellgard S.E."/>
            <person name="Bellgard M.I."/>
        </authorList>
    </citation>
    <scope>NUCLEOTIDE SEQUENCE</scope>
    <source>
        <tissue evidence="1">Shoot tissue taken approximately 20 cm above the soil surface</tissue>
    </source>
</reference>
<dbReference type="EMBL" id="GBRH01250177">
    <property type="protein sequence ID" value="JAD47718.1"/>
    <property type="molecule type" value="Transcribed_RNA"/>
</dbReference>
<proteinExistence type="predicted"/>
<accession>A0A0A9ACS9</accession>
<evidence type="ECO:0000313" key="1">
    <source>
        <dbReference type="EMBL" id="JAD47718.1"/>
    </source>
</evidence>
<name>A0A0A9ACS9_ARUDO</name>
<sequence length="24" mass="2616">MVASSTPKCFSRTLRLMSSLAISE</sequence>
<dbReference type="AlphaFoldDB" id="A0A0A9ACS9"/>
<protein>
    <submittedName>
        <fullName evidence="1">Uncharacterized protein</fullName>
    </submittedName>
</protein>
<organism evidence="1">
    <name type="scientific">Arundo donax</name>
    <name type="common">Giant reed</name>
    <name type="synonym">Donax arundinaceus</name>
    <dbReference type="NCBI Taxonomy" id="35708"/>
    <lineage>
        <taxon>Eukaryota</taxon>
        <taxon>Viridiplantae</taxon>
        <taxon>Streptophyta</taxon>
        <taxon>Embryophyta</taxon>
        <taxon>Tracheophyta</taxon>
        <taxon>Spermatophyta</taxon>
        <taxon>Magnoliopsida</taxon>
        <taxon>Liliopsida</taxon>
        <taxon>Poales</taxon>
        <taxon>Poaceae</taxon>
        <taxon>PACMAD clade</taxon>
        <taxon>Arundinoideae</taxon>
        <taxon>Arundineae</taxon>
        <taxon>Arundo</taxon>
    </lineage>
</organism>
<reference evidence="1" key="1">
    <citation type="submission" date="2014-09" db="EMBL/GenBank/DDBJ databases">
        <authorList>
            <person name="Magalhaes I.L.F."/>
            <person name="Oliveira U."/>
            <person name="Santos F.R."/>
            <person name="Vidigal T.H.D.A."/>
            <person name="Brescovit A.D."/>
            <person name="Santos A.J."/>
        </authorList>
    </citation>
    <scope>NUCLEOTIDE SEQUENCE</scope>
    <source>
        <tissue evidence="1">Shoot tissue taken approximately 20 cm above the soil surface</tissue>
    </source>
</reference>